<evidence type="ECO:0000256" key="5">
    <source>
        <dbReference type="ARBA" id="ARBA00022840"/>
    </source>
</evidence>
<keyword evidence="8" id="KW-0238">DNA-binding</keyword>
<dbReference type="InterPro" id="IPR003594">
    <property type="entry name" value="HATPase_dom"/>
</dbReference>
<dbReference type="GO" id="GO:0046872">
    <property type="term" value="F:metal ion binding"/>
    <property type="evidence" value="ECO:0007669"/>
    <property type="project" value="UniProtKB-KW"/>
</dbReference>
<dbReference type="GO" id="GO:0006261">
    <property type="term" value="P:DNA-templated DNA replication"/>
    <property type="evidence" value="ECO:0007669"/>
    <property type="project" value="UniProtKB-UniRule"/>
</dbReference>
<dbReference type="RefSeq" id="WP_012196312.1">
    <property type="nucleotide sequence ID" value="NC_009976.1"/>
</dbReference>
<dbReference type="Gene3D" id="3.40.50.670">
    <property type="match status" value="1"/>
</dbReference>
<feature type="domain" description="Toprim" evidence="11">
    <location>
        <begin position="439"/>
        <end position="554"/>
    </location>
</feature>
<dbReference type="SUPFAM" id="SSF56719">
    <property type="entry name" value="Type II DNA topoisomerase"/>
    <property type="match status" value="1"/>
</dbReference>
<dbReference type="InterPro" id="IPR034160">
    <property type="entry name" value="TOPRIM_GyrB"/>
</dbReference>
<dbReference type="Gene3D" id="3.30.565.10">
    <property type="entry name" value="Histidine kinase-like ATPase, C-terminal domain"/>
    <property type="match status" value="1"/>
</dbReference>
<evidence type="ECO:0000256" key="4">
    <source>
        <dbReference type="ARBA" id="ARBA00022741"/>
    </source>
</evidence>
<dbReference type="PRINTS" id="PR00418">
    <property type="entry name" value="TPI2FAMILY"/>
</dbReference>
<keyword evidence="3 10" id="KW-0479">Metal-binding</keyword>
<dbReference type="CDD" id="cd16928">
    <property type="entry name" value="HATPase_GyrB-like"/>
    <property type="match status" value="1"/>
</dbReference>
<evidence type="ECO:0000256" key="1">
    <source>
        <dbReference type="ARBA" id="ARBA00000185"/>
    </source>
</evidence>
<keyword evidence="13" id="KW-1185">Reference proteome</keyword>
<proteinExistence type="inferred from homology"/>
<dbReference type="GO" id="GO:0005737">
    <property type="term" value="C:cytoplasm"/>
    <property type="evidence" value="ECO:0007669"/>
    <property type="project" value="UniProtKB-SubCell"/>
</dbReference>
<feature type="binding site" evidence="10">
    <location>
        <position position="519"/>
    </location>
    <ligand>
        <name>Mg(2+)</name>
        <dbReference type="ChEBI" id="CHEBI:18420"/>
        <label>1</label>
        <note>catalytic</note>
    </ligand>
</feature>
<dbReference type="Pfam" id="PF00986">
    <property type="entry name" value="DNA_gyraseB_C"/>
    <property type="match status" value="1"/>
</dbReference>
<comment type="cofactor">
    <cofactor evidence="10">
        <name>Mg(2+)</name>
        <dbReference type="ChEBI" id="CHEBI:18420"/>
    </cofactor>
    <cofactor evidence="10">
        <name>Mn(2+)</name>
        <dbReference type="ChEBI" id="CHEBI:29035"/>
    </cofactor>
    <cofactor evidence="10">
        <name>Ca(2+)</name>
        <dbReference type="ChEBI" id="CHEBI:29108"/>
    </cofactor>
    <text evidence="10">Binds two Mg(2+) per subunit. The magnesium ions form salt bridges with both the protein and the DNA. Can also accept other divalent metal cations, such as Mn(2+) or Ca(2+).</text>
</comment>
<gene>
    <name evidence="10 12" type="primary">gyrB</name>
    <name evidence="12" type="ordered locus">P9211_17611</name>
</gene>
<comment type="miscellaneous">
    <text evidence="10">Few gyrases are as efficient as E.coli at forming negative supercoils. Not all organisms have 2 type II topoisomerases; in organisms with a single type II topoisomerase this enzyme also has to decatenate newly replicated chromosomes.</text>
</comment>
<evidence type="ECO:0000256" key="2">
    <source>
        <dbReference type="ARBA" id="ARBA00010708"/>
    </source>
</evidence>
<sequence>MSEDSKVNKVQADYGAEQIQVLEGLEPVRKRPGMYIGSTGPRGLHHLVYEVVDNSVDEALAGHCDEIVVVLCNDGSASITDNGRGIPTDIHPRTGKSALETVLTVLHAGGKFGSGGYKVSGGLHGVGVSVVNALSEWVEVTVRRQNQTHVQRFERGVPVGGLTSKDQPSSQKGVTGTTVCFKPDNQIFTSGIEFEYATLSSRLRELAYLNGGVRIVFRDERKTSLTTEGDPYEEIYFYQGGIKEYVSYINSEKDALHPEIIYVNSEKDGVQVEAALQWCVDAYSDSILGFANNIRTVDGGTHIEGLKTVLTRTLNSFARKRGKRKDGDNNLAGENIREGLTVVLSVKVPEPEFEGQTKTKLGNTEVRGIVDSLVGESLSQYLEFNPSVIDLILEKAIQAFNAAEAARRARELVRRKSVLESSTLPGKLADCSSRDPSESEIYIVEGDSAGGSAKQGRDRKFQAILPLRGKILNIEKTDDSKIYKNTEIQSLITALGLGIKGEEFSSKNLRYHRVVIMTDADVDGAHIRTLLLTFFYRYQKELVEGGYIYIACPPLYKVERGKKHKYCYNESDLKKTIDGFGEKANYTIQRFKGLGEMMPKQLWETTMDPSTRMMKKVEIEDALEADRIFTILMGDKVAPRRQFIETHSVELDLASLDI</sequence>
<dbReference type="InterPro" id="IPR006171">
    <property type="entry name" value="TOPRIM_dom"/>
</dbReference>
<dbReference type="PANTHER" id="PTHR45866:SF1">
    <property type="entry name" value="DNA GYRASE SUBUNIT B, MITOCHONDRIAL"/>
    <property type="match status" value="1"/>
</dbReference>
<dbReference type="HOGENOM" id="CLU_006146_1_2_3"/>
<dbReference type="SUPFAM" id="SSF54211">
    <property type="entry name" value="Ribosomal protein S5 domain 2-like"/>
    <property type="match status" value="1"/>
</dbReference>
<dbReference type="GO" id="GO:0034335">
    <property type="term" value="F:DNA negative supercoiling activity"/>
    <property type="evidence" value="ECO:0007669"/>
    <property type="project" value="UniProtKB-ARBA"/>
</dbReference>
<keyword evidence="7 10" id="KW-0799">Topoisomerase</keyword>
<dbReference type="EMBL" id="CP000878">
    <property type="protein sequence ID" value="ABX09692.1"/>
    <property type="molecule type" value="Genomic_DNA"/>
</dbReference>
<dbReference type="NCBIfam" id="TIGR01059">
    <property type="entry name" value="gyrB"/>
    <property type="match status" value="1"/>
</dbReference>
<evidence type="ECO:0000259" key="11">
    <source>
        <dbReference type="PROSITE" id="PS50880"/>
    </source>
</evidence>
<dbReference type="InterPro" id="IPR014721">
    <property type="entry name" value="Ribsml_uS5_D2-typ_fold_subgr"/>
</dbReference>
<dbReference type="STRING" id="93059.P9211_17611"/>
<dbReference type="SMART" id="SM00433">
    <property type="entry name" value="TOP2c"/>
    <property type="match status" value="1"/>
</dbReference>
<dbReference type="NCBIfam" id="NF004189">
    <property type="entry name" value="PRK05644.1"/>
    <property type="match status" value="1"/>
</dbReference>
<comment type="subcellular location">
    <subcellularLocation>
        <location evidence="10">Cytoplasm</location>
    </subcellularLocation>
</comment>
<dbReference type="OrthoDB" id="9802808at2"/>
<dbReference type="PROSITE" id="PS00177">
    <property type="entry name" value="TOPOISOMERASE_II"/>
    <property type="match status" value="1"/>
</dbReference>
<dbReference type="GO" id="GO:0005694">
    <property type="term" value="C:chromosome"/>
    <property type="evidence" value="ECO:0007669"/>
    <property type="project" value="InterPro"/>
</dbReference>
<evidence type="ECO:0000313" key="13">
    <source>
        <dbReference type="Proteomes" id="UP000000788"/>
    </source>
</evidence>
<dbReference type="FunFam" id="3.30.230.10:FF:000005">
    <property type="entry name" value="DNA gyrase subunit B"/>
    <property type="match status" value="1"/>
</dbReference>
<evidence type="ECO:0000256" key="10">
    <source>
        <dbReference type="HAMAP-Rule" id="MF_01898"/>
    </source>
</evidence>
<dbReference type="eggNOG" id="COG0187">
    <property type="taxonomic scope" value="Bacteria"/>
</dbReference>
<feature type="site" description="Interaction with DNA" evidence="10">
    <location>
        <position position="473"/>
    </location>
</feature>
<comment type="subunit">
    <text evidence="10">Heterotetramer, composed of two GyrA and two GyrB chains. In the heterotetramer, GyrA contains the active site tyrosine that forms a transient covalent intermediate with DNA, while GyrB binds cofactors and catalyzes ATP hydrolysis.</text>
</comment>
<organism evidence="12 13">
    <name type="scientific">Prochlorococcus marinus (strain MIT 9211)</name>
    <dbReference type="NCBI Taxonomy" id="93059"/>
    <lineage>
        <taxon>Bacteria</taxon>
        <taxon>Bacillati</taxon>
        <taxon>Cyanobacteriota</taxon>
        <taxon>Cyanophyceae</taxon>
        <taxon>Synechococcales</taxon>
        <taxon>Prochlorococcaceae</taxon>
        <taxon>Prochlorococcus</taxon>
    </lineage>
</organism>
<dbReference type="Proteomes" id="UP000000788">
    <property type="component" value="Chromosome"/>
</dbReference>
<dbReference type="GO" id="GO:0006265">
    <property type="term" value="P:DNA topological change"/>
    <property type="evidence" value="ECO:0007669"/>
    <property type="project" value="UniProtKB-UniRule"/>
</dbReference>
<name>A9BD79_PROM4</name>
<dbReference type="SMART" id="SM00387">
    <property type="entry name" value="HATPase_c"/>
    <property type="match status" value="1"/>
</dbReference>
<dbReference type="InterPro" id="IPR002288">
    <property type="entry name" value="DNA_gyrase_B_C"/>
</dbReference>
<evidence type="ECO:0000313" key="12">
    <source>
        <dbReference type="EMBL" id="ABX09692.1"/>
    </source>
</evidence>
<evidence type="ECO:0000256" key="8">
    <source>
        <dbReference type="ARBA" id="ARBA00023125"/>
    </source>
</evidence>
<dbReference type="CDD" id="cd03366">
    <property type="entry name" value="TOPRIM_TopoIIA_GyrB"/>
    <property type="match status" value="1"/>
</dbReference>
<dbReference type="FunFam" id="3.30.565.10:FF:000002">
    <property type="entry name" value="DNA gyrase subunit B"/>
    <property type="match status" value="1"/>
</dbReference>
<dbReference type="Pfam" id="PF02518">
    <property type="entry name" value="HATPase_c"/>
    <property type="match status" value="1"/>
</dbReference>
<dbReference type="FunFam" id="3.40.50.670:FF:000002">
    <property type="entry name" value="DNA gyrase subunit B"/>
    <property type="match status" value="1"/>
</dbReference>
<comment type="similarity">
    <text evidence="2 10">Belongs to the type II topoisomerase GyrB family.</text>
</comment>
<dbReference type="Pfam" id="PF01751">
    <property type="entry name" value="Toprim"/>
    <property type="match status" value="1"/>
</dbReference>
<dbReference type="Pfam" id="PF00204">
    <property type="entry name" value="DNA_gyraseB"/>
    <property type="match status" value="1"/>
</dbReference>
<feature type="binding site" evidence="10">
    <location>
        <position position="445"/>
    </location>
    <ligand>
        <name>Mg(2+)</name>
        <dbReference type="ChEBI" id="CHEBI:18420"/>
        <label>1</label>
        <note>catalytic</note>
    </ligand>
</feature>
<accession>A9BD79</accession>
<dbReference type="InterPro" id="IPR011557">
    <property type="entry name" value="GyrB"/>
</dbReference>
<keyword evidence="5 10" id="KW-0067">ATP-binding</keyword>
<keyword evidence="6 10" id="KW-0460">Magnesium</keyword>
<dbReference type="AlphaFoldDB" id="A9BD79"/>
<dbReference type="PRINTS" id="PR01159">
    <property type="entry name" value="DNAGYRASEB"/>
</dbReference>
<feature type="binding site" evidence="10">
    <location>
        <position position="519"/>
    </location>
    <ligand>
        <name>Mg(2+)</name>
        <dbReference type="ChEBI" id="CHEBI:18420"/>
        <label>2</label>
    </ligand>
</feature>
<evidence type="ECO:0000256" key="7">
    <source>
        <dbReference type="ARBA" id="ARBA00023029"/>
    </source>
</evidence>
<evidence type="ECO:0000256" key="9">
    <source>
        <dbReference type="ARBA" id="ARBA00023235"/>
    </source>
</evidence>
<evidence type="ECO:0000256" key="6">
    <source>
        <dbReference type="ARBA" id="ARBA00022842"/>
    </source>
</evidence>
<dbReference type="PROSITE" id="PS50880">
    <property type="entry name" value="TOPRIM"/>
    <property type="match status" value="1"/>
</dbReference>
<evidence type="ECO:0000256" key="3">
    <source>
        <dbReference type="ARBA" id="ARBA00022723"/>
    </source>
</evidence>
<dbReference type="InterPro" id="IPR020568">
    <property type="entry name" value="Ribosomal_Su5_D2-typ_SF"/>
</dbReference>
<feature type="binding site" evidence="10">
    <location>
        <position position="521"/>
    </location>
    <ligand>
        <name>Mg(2+)</name>
        <dbReference type="ChEBI" id="CHEBI:18420"/>
        <label>2</label>
    </ligand>
</feature>
<feature type="site" description="Interaction with DNA" evidence="10">
    <location>
        <position position="470"/>
    </location>
</feature>
<dbReference type="SUPFAM" id="SSF55874">
    <property type="entry name" value="ATPase domain of HSP90 chaperone/DNA topoisomerase II/histidine kinase"/>
    <property type="match status" value="1"/>
</dbReference>
<keyword evidence="4 10" id="KW-0547">Nucleotide-binding</keyword>
<dbReference type="Gene3D" id="3.30.230.10">
    <property type="match status" value="1"/>
</dbReference>
<dbReference type="InterPro" id="IPR013506">
    <property type="entry name" value="Topo_IIA_bsu_dom2"/>
</dbReference>
<dbReference type="PANTHER" id="PTHR45866">
    <property type="entry name" value="DNA GYRASE/TOPOISOMERASE SUBUNIT B"/>
    <property type="match status" value="1"/>
</dbReference>
<dbReference type="EC" id="5.6.2.2" evidence="10"/>
<keyword evidence="10" id="KW-0963">Cytoplasm</keyword>
<comment type="function">
    <text evidence="10">A type II topoisomerase that negatively supercoils closed circular double-stranded (ds) DNA in an ATP-dependent manner to modulate DNA topology and maintain chromosomes in an underwound state. Negative supercoiling favors strand separation, and DNA replication, transcription, recombination and repair, all of which involve strand separation. Also able to catalyze the interconversion of other topological isomers of dsDNA rings, including catenanes and knotted rings. Type II topoisomerases break and join 2 DNA strands simultaneously in an ATP-dependent manner.</text>
</comment>
<dbReference type="GO" id="GO:0005524">
    <property type="term" value="F:ATP binding"/>
    <property type="evidence" value="ECO:0007669"/>
    <property type="project" value="UniProtKB-UniRule"/>
</dbReference>
<dbReference type="HAMAP" id="MF_01898">
    <property type="entry name" value="GyrB"/>
    <property type="match status" value="1"/>
</dbReference>
<dbReference type="CDD" id="cd00822">
    <property type="entry name" value="TopoII_Trans_DNA_gyrase"/>
    <property type="match status" value="1"/>
</dbReference>
<dbReference type="NCBIfam" id="NF011501">
    <property type="entry name" value="PRK14939.1"/>
    <property type="match status" value="1"/>
</dbReference>
<dbReference type="KEGG" id="pmj:P9211_17611"/>
<dbReference type="InterPro" id="IPR013760">
    <property type="entry name" value="Topo_IIA-like_dom_sf"/>
</dbReference>
<keyword evidence="9 10" id="KW-0413">Isomerase</keyword>
<dbReference type="InterPro" id="IPR001241">
    <property type="entry name" value="Topo_IIA"/>
</dbReference>
<dbReference type="GO" id="GO:0003677">
    <property type="term" value="F:DNA binding"/>
    <property type="evidence" value="ECO:0007669"/>
    <property type="project" value="UniProtKB-KW"/>
</dbReference>
<dbReference type="InterPro" id="IPR018522">
    <property type="entry name" value="TopoIIA_CS"/>
</dbReference>
<dbReference type="InterPro" id="IPR036890">
    <property type="entry name" value="HATPase_C_sf"/>
</dbReference>
<reference evidence="12 13" key="1">
    <citation type="journal article" date="2007" name="PLoS Genet.">
        <title>Patterns and implications of gene gain and loss in the evolution of Prochlorococcus.</title>
        <authorList>
            <person name="Kettler G.C."/>
            <person name="Martiny A.C."/>
            <person name="Huang K."/>
            <person name="Zucker J."/>
            <person name="Coleman M.L."/>
            <person name="Rodrigue S."/>
            <person name="Chen F."/>
            <person name="Lapidus A."/>
            <person name="Ferriera S."/>
            <person name="Johnson J."/>
            <person name="Steglich C."/>
            <person name="Church G.M."/>
            <person name="Richardson P."/>
            <person name="Chisholm S.W."/>
        </authorList>
    </citation>
    <scope>NUCLEOTIDE SEQUENCE [LARGE SCALE GENOMIC DNA]</scope>
    <source>
        <strain evidence="13">MIT 9211</strain>
    </source>
</reference>
<protein>
    <recommendedName>
        <fullName evidence="10">DNA gyrase subunit B</fullName>
        <ecNumber evidence="10">5.6.2.2</ecNumber>
    </recommendedName>
</protein>
<comment type="catalytic activity">
    <reaction evidence="1 10">
        <text>ATP-dependent breakage, passage and rejoining of double-stranded DNA.</text>
        <dbReference type="EC" id="5.6.2.2"/>
    </reaction>
</comment>
<dbReference type="InterPro" id="IPR000565">
    <property type="entry name" value="Topo_IIA_B"/>
</dbReference>
<dbReference type="InterPro" id="IPR013759">
    <property type="entry name" value="Topo_IIA_B_C"/>
</dbReference>